<dbReference type="Proteomes" id="UP000828251">
    <property type="component" value="Unassembled WGS sequence"/>
</dbReference>
<evidence type="ECO:0000256" key="1">
    <source>
        <dbReference type="SAM" id="MobiDB-lite"/>
    </source>
</evidence>
<feature type="region of interest" description="Disordered" evidence="1">
    <location>
        <begin position="1"/>
        <end position="70"/>
    </location>
</feature>
<accession>A0A9D3U7H8</accession>
<protein>
    <submittedName>
        <fullName evidence="2">Uncharacterized protein</fullName>
    </submittedName>
</protein>
<name>A0A9D3U7H8_9ROSI</name>
<reference evidence="2 3" key="1">
    <citation type="journal article" date="2021" name="Plant Biotechnol. J.">
        <title>Multi-omics assisted identification of the key and species-specific regulatory components of drought-tolerant mechanisms in Gossypium stocksii.</title>
        <authorList>
            <person name="Yu D."/>
            <person name="Ke L."/>
            <person name="Zhang D."/>
            <person name="Wu Y."/>
            <person name="Sun Y."/>
            <person name="Mei J."/>
            <person name="Sun J."/>
            <person name="Sun Y."/>
        </authorList>
    </citation>
    <scope>NUCLEOTIDE SEQUENCE [LARGE SCALE GENOMIC DNA]</scope>
    <source>
        <strain evidence="3">cv. E1</strain>
        <tissue evidence="2">Leaf</tissue>
    </source>
</reference>
<dbReference type="OrthoDB" id="10487602at2759"/>
<evidence type="ECO:0000313" key="3">
    <source>
        <dbReference type="Proteomes" id="UP000828251"/>
    </source>
</evidence>
<sequence length="103" mass="11940">MDIPILLKRKESQKLEEGQTHRGDEEEEATLENESEQELPREEDDYEAAFQPQYSTPKGPVIPSPTHHAPLTGWSFHERYGMGKGKAPMEIRHSFHFNDSNEY</sequence>
<feature type="compositionally biased region" description="Acidic residues" evidence="1">
    <location>
        <begin position="25"/>
        <end position="47"/>
    </location>
</feature>
<feature type="compositionally biased region" description="Basic and acidic residues" evidence="1">
    <location>
        <begin position="8"/>
        <end position="24"/>
    </location>
</feature>
<comment type="caution">
    <text evidence="2">The sequence shown here is derived from an EMBL/GenBank/DDBJ whole genome shotgun (WGS) entry which is preliminary data.</text>
</comment>
<keyword evidence="3" id="KW-1185">Reference proteome</keyword>
<dbReference type="EMBL" id="JAIQCV010000013">
    <property type="protein sequence ID" value="KAH1031254.1"/>
    <property type="molecule type" value="Genomic_DNA"/>
</dbReference>
<dbReference type="AlphaFoldDB" id="A0A9D3U7H8"/>
<gene>
    <name evidence="2" type="ORF">J1N35_043428</name>
</gene>
<evidence type="ECO:0000313" key="2">
    <source>
        <dbReference type="EMBL" id="KAH1031254.1"/>
    </source>
</evidence>
<organism evidence="2 3">
    <name type="scientific">Gossypium stocksii</name>
    <dbReference type="NCBI Taxonomy" id="47602"/>
    <lineage>
        <taxon>Eukaryota</taxon>
        <taxon>Viridiplantae</taxon>
        <taxon>Streptophyta</taxon>
        <taxon>Embryophyta</taxon>
        <taxon>Tracheophyta</taxon>
        <taxon>Spermatophyta</taxon>
        <taxon>Magnoliopsida</taxon>
        <taxon>eudicotyledons</taxon>
        <taxon>Gunneridae</taxon>
        <taxon>Pentapetalae</taxon>
        <taxon>rosids</taxon>
        <taxon>malvids</taxon>
        <taxon>Malvales</taxon>
        <taxon>Malvaceae</taxon>
        <taxon>Malvoideae</taxon>
        <taxon>Gossypium</taxon>
    </lineage>
</organism>
<proteinExistence type="predicted"/>